<evidence type="ECO:0000313" key="2">
    <source>
        <dbReference type="Proteomes" id="UP000269221"/>
    </source>
</evidence>
<name>A0A3M0KUA7_HIRRU</name>
<protein>
    <submittedName>
        <fullName evidence="1">Uncharacterized protein</fullName>
    </submittedName>
</protein>
<reference evidence="1 2" key="1">
    <citation type="submission" date="2018-07" db="EMBL/GenBank/DDBJ databases">
        <title>A high quality draft genome assembly of the barn swallow (H. rustica rustica).</title>
        <authorList>
            <person name="Formenti G."/>
            <person name="Chiara M."/>
            <person name="Poveda L."/>
            <person name="Francoijs K.-J."/>
            <person name="Bonisoli-Alquati A."/>
            <person name="Canova L."/>
            <person name="Gianfranceschi L."/>
            <person name="Horner D.S."/>
            <person name="Saino N."/>
        </authorList>
    </citation>
    <scope>NUCLEOTIDE SEQUENCE [LARGE SCALE GENOMIC DNA]</scope>
    <source>
        <strain evidence="1">Chelidonia</strain>
        <tissue evidence="1">Blood</tissue>
    </source>
</reference>
<accession>A0A3M0KUA7</accession>
<evidence type="ECO:0000313" key="1">
    <source>
        <dbReference type="EMBL" id="RMC16261.1"/>
    </source>
</evidence>
<proteinExistence type="predicted"/>
<dbReference type="Proteomes" id="UP000269221">
    <property type="component" value="Unassembled WGS sequence"/>
</dbReference>
<dbReference type="EMBL" id="QRBI01000104">
    <property type="protein sequence ID" value="RMC16261.1"/>
    <property type="molecule type" value="Genomic_DNA"/>
</dbReference>
<sequence length="118" mass="14271">MLHNVFTCDMVNRTEHALRNHVEGFRSRKVVLEDRTAFKTDCEKKEEWSYVNFFEFKNEEVLHLRQTLSRQHPIRSTGWIENIFAENDMKVLRSKPNMLYFLKAGKRSITYWDELSKE</sequence>
<organism evidence="1 2">
    <name type="scientific">Hirundo rustica rustica</name>
    <dbReference type="NCBI Taxonomy" id="333673"/>
    <lineage>
        <taxon>Eukaryota</taxon>
        <taxon>Metazoa</taxon>
        <taxon>Chordata</taxon>
        <taxon>Craniata</taxon>
        <taxon>Vertebrata</taxon>
        <taxon>Euteleostomi</taxon>
        <taxon>Archelosauria</taxon>
        <taxon>Archosauria</taxon>
        <taxon>Dinosauria</taxon>
        <taxon>Saurischia</taxon>
        <taxon>Theropoda</taxon>
        <taxon>Coelurosauria</taxon>
        <taxon>Aves</taxon>
        <taxon>Neognathae</taxon>
        <taxon>Neoaves</taxon>
        <taxon>Telluraves</taxon>
        <taxon>Australaves</taxon>
        <taxon>Passeriformes</taxon>
        <taxon>Sylvioidea</taxon>
        <taxon>Hirundinidae</taxon>
        <taxon>Hirundo</taxon>
    </lineage>
</organism>
<keyword evidence="2" id="KW-1185">Reference proteome</keyword>
<comment type="caution">
    <text evidence="1">The sequence shown here is derived from an EMBL/GenBank/DDBJ whole genome shotgun (WGS) entry which is preliminary data.</text>
</comment>
<gene>
    <name evidence="1" type="ORF">DUI87_08476</name>
</gene>
<dbReference type="AlphaFoldDB" id="A0A3M0KUA7"/>